<dbReference type="PANTHER" id="PTHR43096:SF52">
    <property type="entry name" value="DNAJ HOMOLOG 1, MITOCHONDRIAL-RELATED"/>
    <property type="match status" value="1"/>
</dbReference>
<accession>A0A1H5TBG8</accession>
<feature type="compositionally biased region" description="Basic and acidic residues" evidence="13">
    <location>
        <begin position="65"/>
        <end position="79"/>
    </location>
</feature>
<feature type="binding site" evidence="11">
    <location>
        <position position="211"/>
    </location>
    <ligand>
        <name>Zn(2+)</name>
        <dbReference type="ChEBI" id="CHEBI:29105"/>
        <label>2</label>
    </ligand>
</feature>
<dbReference type="EMBL" id="CP031311">
    <property type="protein sequence ID" value="QCC47353.1"/>
    <property type="molecule type" value="Genomic_DNA"/>
</dbReference>
<feature type="binding site" evidence="11">
    <location>
        <position position="185"/>
    </location>
    <ligand>
        <name>Zn(2+)</name>
        <dbReference type="ChEBI" id="CHEBI:29105"/>
        <label>2</label>
    </ligand>
</feature>
<feature type="compositionally biased region" description="Gly residues" evidence="13">
    <location>
        <begin position="80"/>
        <end position="106"/>
    </location>
</feature>
<feature type="repeat" description="CXXCXGXG motif" evidence="11">
    <location>
        <begin position="222"/>
        <end position="229"/>
    </location>
</feature>
<feature type="domain" description="J" evidence="14">
    <location>
        <begin position="4"/>
        <end position="68"/>
    </location>
</feature>
<sequence length="391" mass="42404">MSEDFYDVLGVSRDATEDEIKQAYRKKAAEYHPDVSEEADAEEKFKKIKKAKEVLTDDEKRQMYDQLGHERFEQAEKRGGVGGGGAGGGRGQGNPFGGMGGGGGQGSPFEDIFNQFFGGGRGGGGGRGRSRPRQGQDLRTQVTLDLEEVYEGVEKQFTITRPEECSECDGRGHPADADVNTCPECNGQGQTTTVRDTPLGRVQQTQTCRRCEGTGETYSETCSACGGDGVTREEATLSVDIPAGIRDGQTLRMEREGAPGENGGPKGDLLIDVSVRDHEDFERDGDDLYHRHPISFPKAVFGATVEVPTVDGTTELEIPAGTQSGEEFRIRDEGMPHLRGRGRGDLYVQVQVVTPDSLNDEQKEALEAFAEAGGEDVDVSEGFFEKIKNSF</sequence>
<evidence type="ECO:0000313" key="16">
    <source>
        <dbReference type="EMBL" id="QCC47353.1"/>
    </source>
</evidence>
<dbReference type="Pfam" id="PF00226">
    <property type="entry name" value="DnaJ"/>
    <property type="match status" value="1"/>
</dbReference>
<evidence type="ECO:0000259" key="14">
    <source>
        <dbReference type="PROSITE" id="PS50076"/>
    </source>
</evidence>
<evidence type="ECO:0000256" key="10">
    <source>
        <dbReference type="ARBA" id="ARBA00023186"/>
    </source>
</evidence>
<dbReference type="Gene3D" id="1.10.287.110">
    <property type="entry name" value="DnaJ domain"/>
    <property type="match status" value="1"/>
</dbReference>
<evidence type="ECO:0000313" key="18">
    <source>
        <dbReference type="Proteomes" id="UP000236740"/>
    </source>
</evidence>
<feature type="binding site" evidence="11">
    <location>
        <position position="222"/>
    </location>
    <ligand>
        <name>Zn(2+)</name>
        <dbReference type="ChEBI" id="CHEBI:29105"/>
        <label>1</label>
    </ligand>
</feature>
<dbReference type="SUPFAM" id="SSF49493">
    <property type="entry name" value="HSP40/DnaJ peptide-binding domain"/>
    <property type="match status" value="2"/>
</dbReference>
<dbReference type="Pfam" id="PF00684">
    <property type="entry name" value="DnaJ_CXXCXGXG"/>
    <property type="match status" value="1"/>
</dbReference>
<keyword evidence="9 11" id="KW-0346">Stress response</keyword>
<dbReference type="CDD" id="cd10719">
    <property type="entry name" value="DnaJ_zf"/>
    <property type="match status" value="1"/>
</dbReference>
<dbReference type="Gene3D" id="2.60.260.20">
    <property type="entry name" value="Urease metallochaperone UreE, N-terminal domain"/>
    <property type="match status" value="2"/>
</dbReference>
<evidence type="ECO:0000313" key="19">
    <source>
        <dbReference type="Proteomes" id="UP000296733"/>
    </source>
</evidence>
<feature type="binding site" evidence="11">
    <location>
        <position position="165"/>
    </location>
    <ligand>
        <name>Zn(2+)</name>
        <dbReference type="ChEBI" id="CHEBI:29105"/>
        <label>1</label>
    </ligand>
</feature>
<dbReference type="NCBIfam" id="TIGR02349">
    <property type="entry name" value="DnaJ_bact"/>
    <property type="match status" value="1"/>
</dbReference>
<evidence type="ECO:0000256" key="7">
    <source>
        <dbReference type="ARBA" id="ARBA00022771"/>
    </source>
</evidence>
<proteinExistence type="inferred from homology"/>
<dbReference type="SUPFAM" id="SSF57938">
    <property type="entry name" value="DnaJ/Hsp40 cysteine-rich domain"/>
    <property type="match status" value="1"/>
</dbReference>
<evidence type="ECO:0000256" key="8">
    <source>
        <dbReference type="ARBA" id="ARBA00022833"/>
    </source>
</evidence>
<dbReference type="EMBL" id="FNVN01000001">
    <property type="protein sequence ID" value="SEF60140.1"/>
    <property type="molecule type" value="Genomic_DNA"/>
</dbReference>
<dbReference type="NCBIfam" id="NF008035">
    <property type="entry name" value="PRK10767.1"/>
    <property type="match status" value="1"/>
</dbReference>
<dbReference type="InterPro" id="IPR036410">
    <property type="entry name" value="HSP_DnaJ_Cys-rich_dom_sf"/>
</dbReference>
<dbReference type="InterPro" id="IPR008971">
    <property type="entry name" value="HSP40/DnaJ_pept-bd"/>
</dbReference>
<organism evidence="17 18">
    <name type="scientific">Halobellus limi</name>
    <dbReference type="NCBI Taxonomy" id="699433"/>
    <lineage>
        <taxon>Archaea</taxon>
        <taxon>Methanobacteriati</taxon>
        <taxon>Methanobacteriota</taxon>
        <taxon>Stenosarchaea group</taxon>
        <taxon>Halobacteria</taxon>
        <taxon>Halobacteriales</taxon>
        <taxon>Haloferacaceae</taxon>
        <taxon>Halobellus</taxon>
    </lineage>
</organism>
<dbReference type="PANTHER" id="PTHR43096">
    <property type="entry name" value="DNAJ HOMOLOG 1, MITOCHONDRIAL-RELATED"/>
    <property type="match status" value="1"/>
</dbReference>
<dbReference type="CDD" id="cd06257">
    <property type="entry name" value="DnaJ"/>
    <property type="match status" value="1"/>
</dbReference>
<keyword evidence="4 11" id="KW-0235">DNA replication</keyword>
<gene>
    <name evidence="11 16" type="primary">dnaJ</name>
    <name evidence="16" type="ORF">DV707_06585</name>
    <name evidence="17" type="ORF">SAMN04488133_0231</name>
</gene>
<comment type="similarity">
    <text evidence="11">Belongs to the DnaJ family.</text>
</comment>
<evidence type="ECO:0000256" key="1">
    <source>
        <dbReference type="ARBA" id="ARBA00004496"/>
    </source>
</evidence>
<comment type="domain">
    <text evidence="11">The J domain is necessary and sufficient to stimulate DnaK ATPase activity. Zinc center 1 plays an important role in the autonomous, DnaK-independent chaperone activity of DnaJ. Zinc center 2 is essential for interaction with DnaK and for DnaJ activity.</text>
</comment>
<feature type="binding site" evidence="11">
    <location>
        <position position="182"/>
    </location>
    <ligand>
        <name>Zn(2+)</name>
        <dbReference type="ChEBI" id="CHEBI:29105"/>
        <label>2</label>
    </ligand>
</feature>
<evidence type="ECO:0000256" key="5">
    <source>
        <dbReference type="ARBA" id="ARBA00022723"/>
    </source>
</evidence>
<dbReference type="FunFam" id="2.60.260.20:FF:000004">
    <property type="entry name" value="Molecular chaperone DnaJ"/>
    <property type="match status" value="1"/>
</dbReference>
<keyword evidence="5 11" id="KW-0479">Metal-binding</keyword>
<dbReference type="SUPFAM" id="SSF46565">
    <property type="entry name" value="Chaperone J-domain"/>
    <property type="match status" value="1"/>
</dbReference>
<evidence type="ECO:0000259" key="15">
    <source>
        <dbReference type="PROSITE" id="PS51188"/>
    </source>
</evidence>
<dbReference type="GO" id="GO:0006260">
    <property type="term" value="P:DNA replication"/>
    <property type="evidence" value="ECO:0007669"/>
    <property type="project" value="UniProtKB-KW"/>
</dbReference>
<dbReference type="Pfam" id="PF01556">
    <property type="entry name" value="DnaJ_C"/>
    <property type="match status" value="1"/>
</dbReference>
<dbReference type="GO" id="GO:0005524">
    <property type="term" value="F:ATP binding"/>
    <property type="evidence" value="ECO:0007669"/>
    <property type="project" value="InterPro"/>
</dbReference>
<dbReference type="Gene3D" id="2.10.230.10">
    <property type="entry name" value="Heat shock protein DnaJ, cysteine-rich domain"/>
    <property type="match status" value="1"/>
</dbReference>
<dbReference type="GO" id="GO:0051082">
    <property type="term" value="F:unfolded protein binding"/>
    <property type="evidence" value="ECO:0007669"/>
    <property type="project" value="UniProtKB-UniRule"/>
</dbReference>
<feature type="binding site" evidence="11">
    <location>
        <position position="225"/>
    </location>
    <ligand>
        <name>Zn(2+)</name>
        <dbReference type="ChEBI" id="CHEBI:29105"/>
        <label>1</label>
    </ligand>
</feature>
<dbReference type="Proteomes" id="UP000296733">
    <property type="component" value="Chromosome"/>
</dbReference>
<comment type="subunit">
    <text evidence="2 11">Homodimer.</text>
</comment>
<evidence type="ECO:0000256" key="4">
    <source>
        <dbReference type="ARBA" id="ARBA00022705"/>
    </source>
</evidence>
<keyword evidence="8 11" id="KW-0862">Zinc</keyword>
<feature type="region of interest" description="Disordered" evidence="13">
    <location>
        <begin position="65"/>
        <end position="139"/>
    </location>
</feature>
<evidence type="ECO:0000256" key="9">
    <source>
        <dbReference type="ARBA" id="ARBA00023016"/>
    </source>
</evidence>
<comment type="subcellular location">
    <subcellularLocation>
        <location evidence="1 11">Cytoplasm</location>
    </subcellularLocation>
</comment>
<dbReference type="HAMAP" id="MF_01152">
    <property type="entry name" value="DnaJ"/>
    <property type="match status" value="1"/>
</dbReference>
<reference evidence="16 19" key="2">
    <citation type="journal article" date="2019" name="Nat. Commun.">
        <title>A new type of DNA phosphorothioation-based antiviral system in archaea.</title>
        <authorList>
            <person name="Xiong L."/>
            <person name="Liu S."/>
            <person name="Chen S."/>
            <person name="Xiao Y."/>
            <person name="Zhu B."/>
            <person name="Gao Y."/>
            <person name="Zhang Y."/>
            <person name="Chen B."/>
            <person name="Luo J."/>
            <person name="Deng Z."/>
            <person name="Chen X."/>
            <person name="Wang L."/>
            <person name="Chen S."/>
        </authorList>
    </citation>
    <scope>NUCLEOTIDE SEQUENCE [LARGE SCALE GENOMIC DNA]</scope>
    <source>
        <strain evidence="16 19">CGMCC 1.10331</strain>
    </source>
</reference>
<dbReference type="GO" id="GO:0005737">
    <property type="term" value="C:cytoplasm"/>
    <property type="evidence" value="ECO:0007669"/>
    <property type="project" value="UniProtKB-SubCell"/>
</dbReference>
<dbReference type="GeneID" id="39857737"/>
<dbReference type="InterPro" id="IPR002939">
    <property type="entry name" value="DnaJ_C"/>
</dbReference>
<keyword evidence="3 11" id="KW-0963">Cytoplasm</keyword>
<dbReference type="RefSeq" id="WP_103990046.1">
    <property type="nucleotide sequence ID" value="NZ_CP031311.1"/>
</dbReference>
<evidence type="ECO:0000256" key="6">
    <source>
        <dbReference type="ARBA" id="ARBA00022737"/>
    </source>
</evidence>
<dbReference type="GO" id="GO:0009408">
    <property type="term" value="P:response to heat"/>
    <property type="evidence" value="ECO:0007669"/>
    <property type="project" value="InterPro"/>
</dbReference>
<dbReference type="GO" id="GO:0031072">
    <property type="term" value="F:heat shock protein binding"/>
    <property type="evidence" value="ECO:0007669"/>
    <property type="project" value="InterPro"/>
</dbReference>
<dbReference type="InterPro" id="IPR036869">
    <property type="entry name" value="J_dom_sf"/>
</dbReference>
<dbReference type="OrthoDB" id="8967at2157"/>
<dbReference type="PROSITE" id="PS51188">
    <property type="entry name" value="ZF_CR"/>
    <property type="match status" value="1"/>
</dbReference>
<dbReference type="PROSITE" id="PS50076">
    <property type="entry name" value="DNAJ_2"/>
    <property type="match status" value="1"/>
</dbReference>
<dbReference type="FunFam" id="2.10.230.10:FF:000002">
    <property type="entry name" value="Molecular chaperone DnaJ"/>
    <property type="match status" value="1"/>
</dbReference>
<feature type="domain" description="CR-type" evidence="15">
    <location>
        <begin position="152"/>
        <end position="234"/>
    </location>
</feature>
<dbReference type="GO" id="GO:0008270">
    <property type="term" value="F:zinc ion binding"/>
    <property type="evidence" value="ECO:0007669"/>
    <property type="project" value="UniProtKB-UniRule"/>
</dbReference>
<feature type="binding site" evidence="11">
    <location>
        <position position="168"/>
    </location>
    <ligand>
        <name>Zn(2+)</name>
        <dbReference type="ChEBI" id="CHEBI:29105"/>
        <label>1</label>
    </ligand>
</feature>
<keyword evidence="7 11" id="KW-0863">Zinc-finger</keyword>
<comment type="function">
    <text evidence="11">Participates actively in the response to hyperosmotic and heat shock by preventing the aggregation of stress-denatured proteins and by disaggregating proteins, also in an autonomous, DnaK-independent fashion. Unfolded proteins bind initially to DnaJ; upon interaction with the DnaJ-bound protein, DnaK hydrolyzes its bound ATP, resulting in the formation of a stable complex. GrpE releases ADP from DnaK; ATP binding to DnaK triggers the release of the substrate protein, thus completing the reaction cycle. Several rounds of ATP-dependent interactions between DnaJ, DnaK and GrpE are required for fully efficient folding. Also involved, together with DnaK and GrpE, in the DNA replication of plasmids through activation of initiation proteins.</text>
</comment>
<evidence type="ECO:0000256" key="12">
    <source>
        <dbReference type="PROSITE-ProRule" id="PRU00546"/>
    </source>
</evidence>
<keyword evidence="10 11" id="KW-0143">Chaperone</keyword>
<keyword evidence="6 11" id="KW-0677">Repeat</keyword>
<dbReference type="SMART" id="SM00271">
    <property type="entry name" value="DnaJ"/>
    <property type="match status" value="1"/>
</dbReference>
<dbReference type="AlphaFoldDB" id="A0A1H5TBG8"/>
<name>A0A1H5TBG8_9EURY</name>
<feature type="binding site" evidence="11">
    <location>
        <position position="208"/>
    </location>
    <ligand>
        <name>Zn(2+)</name>
        <dbReference type="ChEBI" id="CHEBI:29105"/>
        <label>2</label>
    </ligand>
</feature>
<evidence type="ECO:0000256" key="11">
    <source>
        <dbReference type="HAMAP-Rule" id="MF_01152"/>
    </source>
</evidence>
<reference evidence="17 18" key="1">
    <citation type="submission" date="2016-10" db="EMBL/GenBank/DDBJ databases">
        <authorList>
            <person name="de Groot N.N."/>
        </authorList>
    </citation>
    <scope>NUCLEOTIDE SEQUENCE [LARGE SCALE GENOMIC DNA]</scope>
    <source>
        <strain evidence="17 18">CGMCC 1.10331</strain>
    </source>
</reference>
<dbReference type="PRINTS" id="PR00625">
    <property type="entry name" value="JDOMAIN"/>
</dbReference>
<evidence type="ECO:0000313" key="17">
    <source>
        <dbReference type="EMBL" id="SEF60140.1"/>
    </source>
</evidence>
<protein>
    <recommendedName>
        <fullName evidence="11">Chaperone protein DnaJ</fullName>
    </recommendedName>
</protein>
<evidence type="ECO:0000256" key="13">
    <source>
        <dbReference type="SAM" id="MobiDB-lite"/>
    </source>
</evidence>
<dbReference type="GO" id="GO:0042026">
    <property type="term" value="P:protein refolding"/>
    <property type="evidence" value="ECO:0007669"/>
    <property type="project" value="TreeGrafter"/>
</dbReference>
<feature type="zinc finger region" description="CR-type" evidence="12">
    <location>
        <begin position="152"/>
        <end position="234"/>
    </location>
</feature>
<dbReference type="InterPro" id="IPR001623">
    <property type="entry name" value="DnaJ_domain"/>
</dbReference>
<dbReference type="InterPro" id="IPR012724">
    <property type="entry name" value="DnaJ"/>
</dbReference>
<dbReference type="CDD" id="cd10747">
    <property type="entry name" value="DnaJ_C"/>
    <property type="match status" value="1"/>
</dbReference>
<evidence type="ECO:0000256" key="2">
    <source>
        <dbReference type="ARBA" id="ARBA00011738"/>
    </source>
</evidence>
<dbReference type="InterPro" id="IPR001305">
    <property type="entry name" value="HSP_DnaJ_Cys-rich_dom"/>
</dbReference>
<feature type="repeat" description="CXXCXGXG motif" evidence="11">
    <location>
        <begin position="165"/>
        <end position="172"/>
    </location>
</feature>
<feature type="compositionally biased region" description="Gly residues" evidence="13">
    <location>
        <begin position="117"/>
        <end position="127"/>
    </location>
</feature>
<keyword evidence="18" id="KW-1185">Reference proteome</keyword>
<comment type="cofactor">
    <cofactor evidence="11">
        <name>Zn(2+)</name>
        <dbReference type="ChEBI" id="CHEBI:29105"/>
    </cofactor>
    <text evidence="11">Binds 2 Zn(2+) ions per monomer.</text>
</comment>
<dbReference type="Proteomes" id="UP000236740">
    <property type="component" value="Unassembled WGS sequence"/>
</dbReference>
<feature type="repeat" description="CXXCXGXG motif" evidence="11">
    <location>
        <begin position="182"/>
        <end position="189"/>
    </location>
</feature>
<feature type="repeat" description="CXXCXGXG motif" evidence="11">
    <location>
        <begin position="208"/>
        <end position="215"/>
    </location>
</feature>
<dbReference type="KEGG" id="hlm:DV707_06585"/>
<evidence type="ECO:0000256" key="3">
    <source>
        <dbReference type="ARBA" id="ARBA00022490"/>
    </source>
</evidence>